<dbReference type="Proteomes" id="UP000183832">
    <property type="component" value="Unassembled WGS sequence"/>
</dbReference>
<evidence type="ECO:0000256" key="1">
    <source>
        <dbReference type="SAM" id="SignalP"/>
    </source>
</evidence>
<name>A0A1J1HL87_9DIPT</name>
<protein>
    <submittedName>
        <fullName evidence="2">CLUMA_CG000814, isoform A</fullName>
    </submittedName>
</protein>
<feature type="signal peptide" evidence="1">
    <location>
        <begin position="1"/>
        <end position="20"/>
    </location>
</feature>
<proteinExistence type="predicted"/>
<reference evidence="2 3" key="1">
    <citation type="submission" date="2015-04" db="EMBL/GenBank/DDBJ databases">
        <authorList>
            <person name="Syromyatnikov M.Y."/>
            <person name="Popov V.N."/>
        </authorList>
    </citation>
    <scope>NUCLEOTIDE SEQUENCE [LARGE SCALE GENOMIC DNA]</scope>
</reference>
<sequence length="70" mass="8180">MKLLMMASCCFTCQLDLLMSSSYNSFFPSQCEVKYYFCRNPQAQRVVEELIWDYCNWPSFLSTPASKLIA</sequence>
<organism evidence="2 3">
    <name type="scientific">Clunio marinus</name>
    <dbReference type="NCBI Taxonomy" id="568069"/>
    <lineage>
        <taxon>Eukaryota</taxon>
        <taxon>Metazoa</taxon>
        <taxon>Ecdysozoa</taxon>
        <taxon>Arthropoda</taxon>
        <taxon>Hexapoda</taxon>
        <taxon>Insecta</taxon>
        <taxon>Pterygota</taxon>
        <taxon>Neoptera</taxon>
        <taxon>Endopterygota</taxon>
        <taxon>Diptera</taxon>
        <taxon>Nematocera</taxon>
        <taxon>Chironomoidea</taxon>
        <taxon>Chironomidae</taxon>
        <taxon>Clunio</taxon>
    </lineage>
</organism>
<dbReference type="AlphaFoldDB" id="A0A1J1HL87"/>
<keyword evidence="1" id="KW-0732">Signal</keyword>
<dbReference type="EMBL" id="CVRI01000002">
    <property type="protein sequence ID" value="CRK87001.1"/>
    <property type="molecule type" value="Genomic_DNA"/>
</dbReference>
<accession>A0A1J1HL87</accession>
<keyword evidence="3" id="KW-1185">Reference proteome</keyword>
<evidence type="ECO:0000313" key="3">
    <source>
        <dbReference type="Proteomes" id="UP000183832"/>
    </source>
</evidence>
<evidence type="ECO:0000313" key="2">
    <source>
        <dbReference type="EMBL" id="CRK87001.1"/>
    </source>
</evidence>
<gene>
    <name evidence="2" type="ORF">CLUMA_CG000814</name>
</gene>
<feature type="chain" id="PRO_5009619037" evidence="1">
    <location>
        <begin position="21"/>
        <end position="70"/>
    </location>
</feature>